<evidence type="ECO:0000313" key="5">
    <source>
        <dbReference type="EMBL" id="GGF38073.1"/>
    </source>
</evidence>
<organism evidence="5 6">
    <name type="scientific">Echinicola rosea</name>
    <dbReference type="NCBI Taxonomy" id="1807691"/>
    <lineage>
        <taxon>Bacteria</taxon>
        <taxon>Pseudomonadati</taxon>
        <taxon>Bacteroidota</taxon>
        <taxon>Cytophagia</taxon>
        <taxon>Cytophagales</taxon>
        <taxon>Cyclobacteriaceae</taxon>
        <taxon>Echinicola</taxon>
    </lineage>
</organism>
<evidence type="ECO:0000313" key="6">
    <source>
        <dbReference type="Proteomes" id="UP000647339"/>
    </source>
</evidence>
<evidence type="ECO:0000259" key="3">
    <source>
        <dbReference type="Pfam" id="PF16335"/>
    </source>
</evidence>
<evidence type="ECO:0000259" key="4">
    <source>
        <dbReference type="Pfam" id="PF17168"/>
    </source>
</evidence>
<dbReference type="PANTHER" id="PTHR31987:SF1">
    <property type="entry name" value="GLUTAMINASE A"/>
    <property type="match status" value="1"/>
</dbReference>
<dbReference type="Proteomes" id="UP000647339">
    <property type="component" value="Unassembled WGS sequence"/>
</dbReference>
<evidence type="ECO:0000256" key="1">
    <source>
        <dbReference type="SAM" id="SignalP"/>
    </source>
</evidence>
<feature type="domain" description="Glutaminase A central" evidence="3">
    <location>
        <begin position="482"/>
        <end position="819"/>
    </location>
</feature>
<dbReference type="Pfam" id="PF17168">
    <property type="entry name" value="DUF5127"/>
    <property type="match status" value="1"/>
</dbReference>
<reference evidence="6" key="1">
    <citation type="journal article" date="2019" name="Int. J. Syst. Evol. Microbiol.">
        <title>The Global Catalogue of Microorganisms (GCM) 10K type strain sequencing project: providing services to taxonomists for standard genome sequencing and annotation.</title>
        <authorList>
            <consortium name="The Broad Institute Genomics Platform"/>
            <consortium name="The Broad Institute Genome Sequencing Center for Infectious Disease"/>
            <person name="Wu L."/>
            <person name="Ma J."/>
        </authorList>
    </citation>
    <scope>NUCLEOTIDE SEQUENCE [LARGE SCALE GENOMIC DNA]</scope>
    <source>
        <strain evidence="6">CGMCC 1.15407</strain>
    </source>
</reference>
<evidence type="ECO:0000259" key="2">
    <source>
        <dbReference type="Pfam" id="PF16334"/>
    </source>
</evidence>
<name>A0ABQ1V4P3_9BACT</name>
<dbReference type="InterPro" id="IPR008979">
    <property type="entry name" value="Galactose-bd-like_sf"/>
</dbReference>
<proteinExistence type="predicted"/>
<keyword evidence="6" id="KW-1185">Reference proteome</keyword>
<protein>
    <submittedName>
        <fullName evidence="5">Glutaminase</fullName>
    </submittedName>
</protein>
<dbReference type="InterPro" id="IPR033433">
    <property type="entry name" value="GtaA_N"/>
</dbReference>
<feature type="chain" id="PRO_5045786556" evidence="1">
    <location>
        <begin position="26"/>
        <end position="826"/>
    </location>
</feature>
<dbReference type="Gene3D" id="2.60.120.260">
    <property type="entry name" value="Galactose-binding domain-like"/>
    <property type="match status" value="1"/>
</dbReference>
<dbReference type="SUPFAM" id="SSF49785">
    <property type="entry name" value="Galactose-binding domain-like"/>
    <property type="match status" value="1"/>
</dbReference>
<accession>A0ABQ1V4P3</accession>
<gene>
    <name evidence="5" type="ORF">GCM10011339_28290</name>
</gene>
<feature type="domain" description="Glutaminase A N-terminal" evidence="4">
    <location>
        <begin position="254"/>
        <end position="475"/>
    </location>
</feature>
<dbReference type="InterPro" id="IPR052743">
    <property type="entry name" value="Glutaminase_GtaA"/>
</dbReference>
<dbReference type="PANTHER" id="PTHR31987">
    <property type="entry name" value="GLUTAMINASE A-RELATED"/>
    <property type="match status" value="1"/>
</dbReference>
<dbReference type="InterPro" id="IPR032515">
    <property type="entry name" value="DUF4964"/>
</dbReference>
<dbReference type="RefSeq" id="WP_137403032.1">
    <property type="nucleotide sequence ID" value="NZ_BMIU01000014.1"/>
</dbReference>
<feature type="domain" description="DUF4964" evidence="2">
    <location>
        <begin position="24"/>
        <end position="93"/>
    </location>
</feature>
<sequence length="826" mass="92704">MRSIKRVFALITLGFGLHFGQDALAQDALRAPAYPLITHNPNFSIWSMGDELNNSSPKHWTTADQGMLGLIKVDGEIYRFLGKEKKQYSSILPTSDEADYQLSYTETQPGNGWFLSDFDDQGWKSGKAPFTDQRKEGGTFWNTDELWLRREFDLDDVSALSKLNLKIRHDDNIMVYLNGEQIYELEGWIHRFSYVAIPKEVQQRLQEEDNVLAVHIKNTAGGRWLDVGLAEEKEIPAVKDIQTAPQKSVSLSATQTKYSFDCGGIGLDVTFTSPLLMDDLDLMARPISYITTATKSTDGNSHEVEVYLGVSSDIAVHQPYQEVAADQYSFGSLDIMKVGTTEQNVLGRKGDDVRIDWGHAYVAVSDHPQAKQWISTAQSALESIANATFRDKKLKGKSLVLNSLVNLGMVGDEKQEQVFLVGYDEETAIQLFGENLLPWWKTAAGGKFESQLVLASEDYPEVMGRCEAFDQQLHSEALKAGGQKYADMCVLAYRQAIAAHTLVEGPRGELLFLSKENNSNGSINTVDVTYPSAPLFLRYNPDLMEGMLNGIFFYSESGRWKKPFPAHDLGTYPIANGQTYGEDMPVEEAGNMLLLTAAIVHQENDAAYAKAHWEVLTLWAEYLRKSGFDPANQLSTDDFAGHLARNANLSVKAILALAAYGKMAGMQGMKEVEEDYITEARGMAKQWMKLAADGDHYSLAFERPGTWSQKYNLVWDEILDLGVFPEEVADKEVAYYLTKQEKYGLPLDSRKTYTKSDWVFWSASLADSHADFEALIDPMWKYANETANRVPISDWHETKDAHVMNFRARSVVGGYFIQLLYLRGAY</sequence>
<dbReference type="Pfam" id="PF16334">
    <property type="entry name" value="DUF4964"/>
    <property type="match status" value="1"/>
</dbReference>
<dbReference type="InterPro" id="IPR032514">
    <property type="entry name" value="GtaA_central"/>
</dbReference>
<feature type="signal peptide" evidence="1">
    <location>
        <begin position="1"/>
        <end position="25"/>
    </location>
</feature>
<dbReference type="Pfam" id="PF16335">
    <property type="entry name" value="GtaA_6_Hairpin"/>
    <property type="match status" value="1"/>
</dbReference>
<dbReference type="EMBL" id="BMIU01000014">
    <property type="protein sequence ID" value="GGF38073.1"/>
    <property type="molecule type" value="Genomic_DNA"/>
</dbReference>
<comment type="caution">
    <text evidence="5">The sequence shown here is derived from an EMBL/GenBank/DDBJ whole genome shotgun (WGS) entry which is preliminary data.</text>
</comment>
<keyword evidence="1" id="KW-0732">Signal</keyword>